<keyword evidence="8" id="KW-1185">Reference proteome</keyword>
<feature type="domain" description="Dynein heavy chain AAA lid" evidence="5">
    <location>
        <begin position="488"/>
        <end position="640"/>
    </location>
</feature>
<dbReference type="GO" id="GO:0045505">
    <property type="term" value="F:dynein intermediate chain binding"/>
    <property type="evidence" value="ECO:0007669"/>
    <property type="project" value="InterPro"/>
</dbReference>
<dbReference type="Pfam" id="PF18198">
    <property type="entry name" value="AAA_lid_11"/>
    <property type="match status" value="1"/>
</dbReference>
<protein>
    <submittedName>
        <fullName evidence="7">Cytoplasmic dynein 1 heavy chain 1</fullName>
    </submittedName>
</protein>
<dbReference type="Gene3D" id="3.40.50.300">
    <property type="entry name" value="P-loop containing nucleotide triphosphate hydrolases"/>
    <property type="match status" value="1"/>
</dbReference>
<dbReference type="Pfam" id="PF03028">
    <property type="entry name" value="Dynein_heavy"/>
    <property type="match status" value="1"/>
</dbReference>
<keyword evidence="2" id="KW-0081">Bacteriolytic enzyme</keyword>
<evidence type="ECO:0000256" key="2">
    <source>
        <dbReference type="ARBA" id="ARBA00022638"/>
    </source>
</evidence>
<dbReference type="Gene3D" id="1.20.1270.280">
    <property type="match status" value="1"/>
</dbReference>
<keyword evidence="1" id="KW-0929">Antimicrobial</keyword>
<sequence>MKIFSSQLFVLVLLYCCIVSLASSAPTSTPKSPAQPNSGLGPLEVSRGQVTFDSEGNDIPGNIYFSRKPHVPSSASGITIGRGYDLKERKRCPVHKDLLRAGIPANIARIFSRGVGLKGQEAKNYLKKNNLQDYTITHEQQKKLFYIVYDPIAADAERLATKDDVVKKFGKTDWAKLNNAIKEIVIDLRYRGDYTPTTRNKIQRAIVANDLKLFTELMSDENYWRKKIGVPEDRFLRRKNYLSQAMSHLAQLVPFDNLPGYIQSHRDFFQWCEGLNPENNVPVCWESNVELSPLGNSLYQLLVVQAFRPDRVLTMVHKVVETVFGQSFLRASEQELDLAFIVEKEIKSNTPILMCSVPGHDASGRVDDLVAQQNKQCTAIAIGSAEGFNLAEKAVNSAVKSGRWVLLKNVHLAPQWLVTLEKKLHTLNCHANFRLFLTMEINPKVPVNLLRASRVFVFEPPPGIKANLFRTFSTIPAARMCRAPTERTRLYFLLAWLHAIIQERLRYAPLGWSKHYEFSESDLRVACDTIDTWLDNSSQGRTNISPDKVPWDALRTLLTQAIYGGRIDNEFDQRLLSSFVNRLFTVNSFESDFPLVLDVDGVKGKNVNMPDGIRREQFVQWTEKLPDSQSPSWLGLPNNAEKLLLTVQGQALTAKLLKMQNLEDEEELAYSPGLARSNSLISSDARPAWMRTLHTTASNWLAMVPEKLAALKRTNENIKDPLFRFFEREVNVGIGLLTTVRNDLQNVISVCEQVKKPTNYLRSVMSDLMKAILPKNWRRYTVPLSLTVIQWIADFSDRIQQLRQVSQVSHSGSSKGLKNMRVRLGWLFVPEAYITATRQYVAQANNWSLEELFLKMTVSRGKNDEVQLDDCSFGITGLRLQGAKCVNNRLELATVISTDLPLTSLSWI</sequence>
<dbReference type="CDD" id="cd16903">
    <property type="entry name" value="pesticin_lyz-like"/>
    <property type="match status" value="1"/>
</dbReference>
<evidence type="ECO:0000313" key="8">
    <source>
        <dbReference type="Proteomes" id="UP001152795"/>
    </source>
</evidence>
<dbReference type="FunFam" id="1.20.1270.280:FF:000004">
    <property type="entry name" value="Cytoplasmic dynein heavy chain 2"/>
    <property type="match status" value="1"/>
</dbReference>
<gene>
    <name evidence="7" type="ORF">PACLA_8A089737</name>
</gene>
<evidence type="ECO:0000259" key="6">
    <source>
        <dbReference type="Pfam" id="PF18199"/>
    </source>
</evidence>
<organism evidence="7 8">
    <name type="scientific">Paramuricea clavata</name>
    <name type="common">Red gorgonian</name>
    <name type="synonym">Violescent sea-whip</name>
    <dbReference type="NCBI Taxonomy" id="317549"/>
    <lineage>
        <taxon>Eukaryota</taxon>
        <taxon>Metazoa</taxon>
        <taxon>Cnidaria</taxon>
        <taxon>Anthozoa</taxon>
        <taxon>Octocorallia</taxon>
        <taxon>Malacalcyonacea</taxon>
        <taxon>Plexauridae</taxon>
        <taxon>Paramuricea</taxon>
    </lineage>
</organism>
<dbReference type="InterPro" id="IPR023347">
    <property type="entry name" value="Lysozyme_dom_sf"/>
</dbReference>
<dbReference type="AlphaFoldDB" id="A0A7D9IKX9"/>
<dbReference type="GO" id="GO:0042742">
    <property type="term" value="P:defense response to bacterium"/>
    <property type="evidence" value="ECO:0007669"/>
    <property type="project" value="UniProtKB-KW"/>
</dbReference>
<dbReference type="InterPro" id="IPR027417">
    <property type="entry name" value="P-loop_NTPase"/>
</dbReference>
<dbReference type="Pfam" id="PF16754">
    <property type="entry name" value="Pesticin"/>
    <property type="match status" value="1"/>
</dbReference>
<dbReference type="Proteomes" id="UP001152795">
    <property type="component" value="Unassembled WGS sequence"/>
</dbReference>
<evidence type="ECO:0000259" key="3">
    <source>
        <dbReference type="Pfam" id="PF03028"/>
    </source>
</evidence>
<dbReference type="InterPro" id="IPR042219">
    <property type="entry name" value="AAA_lid_11_sf"/>
</dbReference>
<name>A0A7D9IKX9_PARCT</name>
<dbReference type="FunFam" id="3.40.50.300:FF:000373">
    <property type="entry name" value="Cytoplasmic dynein heavy chain 2"/>
    <property type="match status" value="1"/>
</dbReference>
<dbReference type="GO" id="GO:0003796">
    <property type="term" value="F:lysozyme activity"/>
    <property type="evidence" value="ECO:0007669"/>
    <property type="project" value="InterPro"/>
</dbReference>
<proteinExistence type="predicted"/>
<comment type="caution">
    <text evidence="7">The sequence shown here is derived from an EMBL/GenBank/DDBJ whole genome shotgun (WGS) entry which is preliminary data.</text>
</comment>
<feature type="domain" description="Pesticin C-terminal" evidence="4">
    <location>
        <begin position="70"/>
        <end position="171"/>
    </location>
</feature>
<feature type="domain" description="Dynein heavy chain region D6 P-loop" evidence="3">
    <location>
        <begin position="348"/>
        <end position="455"/>
    </location>
</feature>
<accession>A0A7D9IKX9</accession>
<dbReference type="InterPro" id="IPR043160">
    <property type="entry name" value="Dynein_C_barrel"/>
</dbReference>
<evidence type="ECO:0000313" key="7">
    <source>
        <dbReference type="EMBL" id="CAB4007938.1"/>
    </source>
</evidence>
<dbReference type="InterPro" id="IPR026983">
    <property type="entry name" value="DHC"/>
</dbReference>
<dbReference type="InterPro" id="IPR004273">
    <property type="entry name" value="Dynein_heavy_D6_P-loop"/>
</dbReference>
<dbReference type="InterPro" id="IPR031922">
    <property type="entry name" value="Pesticin_C"/>
</dbReference>
<evidence type="ECO:0000259" key="5">
    <source>
        <dbReference type="Pfam" id="PF18198"/>
    </source>
</evidence>
<evidence type="ECO:0000256" key="1">
    <source>
        <dbReference type="ARBA" id="ARBA00022529"/>
    </source>
</evidence>
<evidence type="ECO:0000259" key="4">
    <source>
        <dbReference type="Pfam" id="PF16754"/>
    </source>
</evidence>
<dbReference type="PANTHER" id="PTHR45703:SF36">
    <property type="entry name" value="DYNEIN HEAVY CHAIN, CYTOPLASMIC"/>
    <property type="match status" value="1"/>
</dbReference>
<dbReference type="PANTHER" id="PTHR45703">
    <property type="entry name" value="DYNEIN HEAVY CHAIN"/>
    <property type="match status" value="1"/>
</dbReference>
<dbReference type="GO" id="GO:0007018">
    <property type="term" value="P:microtubule-based movement"/>
    <property type="evidence" value="ECO:0007669"/>
    <property type="project" value="InterPro"/>
</dbReference>
<dbReference type="FunFam" id="3.10.490.20:FF:000004">
    <property type="entry name" value="Cytoplasmic dynein heavy chain 2"/>
    <property type="match status" value="1"/>
</dbReference>
<dbReference type="InterPro" id="IPR041228">
    <property type="entry name" value="Dynein_C"/>
</dbReference>
<dbReference type="Gene3D" id="3.10.490.20">
    <property type="match status" value="1"/>
</dbReference>
<feature type="non-terminal residue" evidence="7">
    <location>
        <position position="1"/>
    </location>
</feature>
<dbReference type="Pfam" id="PF18199">
    <property type="entry name" value="Dynein_C"/>
    <property type="match status" value="1"/>
</dbReference>
<feature type="domain" description="Dynein heavy chain C-terminal" evidence="6">
    <location>
        <begin position="648"/>
        <end position="908"/>
    </location>
</feature>
<dbReference type="EMBL" id="CACRXK020005965">
    <property type="protein sequence ID" value="CAB4007938.1"/>
    <property type="molecule type" value="Genomic_DNA"/>
</dbReference>
<dbReference type="GO" id="GO:0051959">
    <property type="term" value="F:dynein light intermediate chain binding"/>
    <property type="evidence" value="ECO:0007669"/>
    <property type="project" value="InterPro"/>
</dbReference>
<dbReference type="GO" id="GO:0008569">
    <property type="term" value="F:minus-end-directed microtubule motor activity"/>
    <property type="evidence" value="ECO:0007669"/>
    <property type="project" value="InterPro"/>
</dbReference>
<dbReference type="OrthoDB" id="6017248at2759"/>
<dbReference type="GO" id="GO:0031640">
    <property type="term" value="P:killing of cells of another organism"/>
    <property type="evidence" value="ECO:0007669"/>
    <property type="project" value="UniProtKB-KW"/>
</dbReference>
<dbReference type="InterPro" id="IPR041658">
    <property type="entry name" value="AAA_lid_11"/>
</dbReference>
<dbReference type="GO" id="GO:0030286">
    <property type="term" value="C:dynein complex"/>
    <property type="evidence" value="ECO:0007669"/>
    <property type="project" value="InterPro"/>
</dbReference>
<reference evidence="7" key="1">
    <citation type="submission" date="2020-04" db="EMBL/GenBank/DDBJ databases">
        <authorList>
            <person name="Alioto T."/>
            <person name="Alioto T."/>
            <person name="Gomez Garrido J."/>
        </authorList>
    </citation>
    <scope>NUCLEOTIDE SEQUENCE</scope>
    <source>
        <strain evidence="7">A484AB</strain>
    </source>
</reference>
<dbReference type="FunFam" id="1.10.8.720:FF:000003">
    <property type="entry name" value="Cytoplasmic dynein heavy chain 2"/>
    <property type="match status" value="1"/>
</dbReference>
<dbReference type="Gene3D" id="1.10.8.720">
    <property type="entry name" value="Region D6 of dynein motor"/>
    <property type="match status" value="1"/>
</dbReference>
<dbReference type="Gene3D" id="1.10.530.40">
    <property type="match status" value="1"/>
</dbReference>